<evidence type="ECO:0000256" key="6">
    <source>
        <dbReference type="ARBA" id="ARBA00022837"/>
    </source>
</evidence>
<evidence type="ECO:0000256" key="3">
    <source>
        <dbReference type="ARBA" id="ARBA00022723"/>
    </source>
</evidence>
<evidence type="ECO:0000256" key="2">
    <source>
        <dbReference type="ARBA" id="ARBA00008779"/>
    </source>
</evidence>
<evidence type="ECO:0000256" key="1">
    <source>
        <dbReference type="ARBA" id="ARBA00001913"/>
    </source>
</evidence>
<dbReference type="AlphaFoldDB" id="A0A3N4QC00"/>
<dbReference type="OrthoDB" id="9765065at2"/>
<keyword evidence="6" id="KW-0106">Calcium</keyword>
<dbReference type="SUPFAM" id="SSF53649">
    <property type="entry name" value="Alkaline phosphatase-like"/>
    <property type="match status" value="1"/>
</dbReference>
<dbReference type="PANTHER" id="PTHR42693:SF42">
    <property type="entry name" value="ARYLSULFATASE G"/>
    <property type="match status" value="1"/>
</dbReference>
<keyword evidence="3" id="KW-0479">Metal-binding</keyword>
<evidence type="ECO:0000259" key="8">
    <source>
        <dbReference type="Pfam" id="PF00884"/>
    </source>
</evidence>
<comment type="caution">
    <text evidence="9">The sequence shown here is derived from an EMBL/GenBank/DDBJ whole genome shotgun (WGS) entry which is preliminary data.</text>
</comment>
<evidence type="ECO:0000313" key="10">
    <source>
        <dbReference type="Proteomes" id="UP000278351"/>
    </source>
</evidence>
<keyword evidence="4 7" id="KW-0732">Signal</keyword>
<evidence type="ECO:0000313" key="9">
    <source>
        <dbReference type="EMBL" id="RPE13510.1"/>
    </source>
</evidence>
<comment type="cofactor">
    <cofactor evidence="1">
        <name>Ca(2+)</name>
        <dbReference type="ChEBI" id="CHEBI:29108"/>
    </cofactor>
</comment>
<dbReference type="Proteomes" id="UP000278351">
    <property type="component" value="Unassembled WGS sequence"/>
</dbReference>
<dbReference type="Pfam" id="PF00884">
    <property type="entry name" value="Sulfatase"/>
    <property type="match status" value="1"/>
</dbReference>
<proteinExistence type="inferred from homology"/>
<accession>A0A3N4QC00</accession>
<dbReference type="Gene3D" id="3.40.720.10">
    <property type="entry name" value="Alkaline Phosphatase, subunit A"/>
    <property type="match status" value="1"/>
</dbReference>
<feature type="domain" description="Sulfatase N-terminal" evidence="8">
    <location>
        <begin position="22"/>
        <end position="375"/>
    </location>
</feature>
<dbReference type="GO" id="GO:0046872">
    <property type="term" value="F:metal ion binding"/>
    <property type="evidence" value="ECO:0007669"/>
    <property type="project" value="UniProtKB-KW"/>
</dbReference>
<dbReference type="InterPro" id="IPR017850">
    <property type="entry name" value="Alkaline_phosphatase_core_sf"/>
</dbReference>
<dbReference type="PANTHER" id="PTHR42693">
    <property type="entry name" value="ARYLSULFATASE FAMILY MEMBER"/>
    <property type="match status" value="1"/>
</dbReference>
<feature type="chain" id="PRO_5017924147" evidence="7">
    <location>
        <begin position="19"/>
        <end position="500"/>
    </location>
</feature>
<protein>
    <submittedName>
        <fullName evidence="9">DUF4976 domain-containing protein</fullName>
    </submittedName>
</protein>
<dbReference type="EMBL" id="RPDH01000001">
    <property type="protein sequence ID" value="RPE13510.1"/>
    <property type="molecule type" value="Genomic_DNA"/>
</dbReference>
<evidence type="ECO:0000256" key="5">
    <source>
        <dbReference type="ARBA" id="ARBA00022801"/>
    </source>
</evidence>
<reference evidence="9 10" key="1">
    <citation type="submission" date="2018-11" db="EMBL/GenBank/DDBJ databases">
        <title>Chitinophaga lutea sp.nov., isolate from arsenic contaminated soil.</title>
        <authorList>
            <person name="Zong Y."/>
        </authorList>
    </citation>
    <scope>NUCLEOTIDE SEQUENCE [LARGE SCALE GENOMIC DNA]</scope>
    <source>
        <strain evidence="9 10">ZY74</strain>
    </source>
</reference>
<evidence type="ECO:0000256" key="7">
    <source>
        <dbReference type="SAM" id="SignalP"/>
    </source>
</evidence>
<keyword evidence="5" id="KW-0378">Hydrolase</keyword>
<sequence>MKKLLLLILTGIAVTAQAQQKPNIVLFVVDDMGWQDCSLPFHKSLTKQNRQFRTPNMERLAAKGMKFTNAYANQNCTPSRVSLMTGMSPLNHGVSSWTFHKDKTAGEGGDQNFDSPAWNMNGLSASPGIPNTVYASPLPQLLRKRGYKTIHAGKAHFGAFGTPGEDPLTLGFDVNIGGGGAGQPGSYLGLKNFGNNKAHSNPRAVPGLEQYWGKDIFVTEAITQEALKQLDSTGNRPFFLHMAQFAVHTPLEADNRFVQRYYDAGLDSTEAKYAALVEGMDKSLGDIMDYLERKKLDNNTLIIFVSDNGGLTDVARGQPRNQHNAPLRSGKTSGYEGGLRVPMIVYWPGVTKPATVSGENLIIEDIFTTALTAAGGSSKGLVQKVDGISIAPLLKGGKQSPDRTFAWHFPHQRAAGSPDVQPFSAIRKGPWKLIYLHKSQAFELYNTDRDISEVHNLAAAEPARVKAMAAELGKLLKAGKSNMLVDKQRGKSIPYPDEVL</sequence>
<dbReference type="InterPro" id="IPR000917">
    <property type="entry name" value="Sulfatase_N"/>
</dbReference>
<feature type="signal peptide" evidence="7">
    <location>
        <begin position="1"/>
        <end position="18"/>
    </location>
</feature>
<dbReference type="CDD" id="cd16144">
    <property type="entry name" value="ARS_like"/>
    <property type="match status" value="1"/>
</dbReference>
<evidence type="ECO:0000256" key="4">
    <source>
        <dbReference type="ARBA" id="ARBA00022729"/>
    </source>
</evidence>
<dbReference type="InterPro" id="IPR050738">
    <property type="entry name" value="Sulfatase"/>
</dbReference>
<organism evidence="9 10">
    <name type="scientific">Chitinophaga lutea</name>
    <dbReference type="NCBI Taxonomy" id="2488634"/>
    <lineage>
        <taxon>Bacteria</taxon>
        <taxon>Pseudomonadati</taxon>
        <taxon>Bacteroidota</taxon>
        <taxon>Chitinophagia</taxon>
        <taxon>Chitinophagales</taxon>
        <taxon>Chitinophagaceae</taxon>
        <taxon>Chitinophaga</taxon>
    </lineage>
</organism>
<dbReference type="GO" id="GO:0004065">
    <property type="term" value="F:arylsulfatase activity"/>
    <property type="evidence" value="ECO:0007669"/>
    <property type="project" value="TreeGrafter"/>
</dbReference>
<gene>
    <name evidence="9" type="ORF">EGT74_08345</name>
</gene>
<keyword evidence="10" id="KW-1185">Reference proteome</keyword>
<name>A0A3N4QC00_9BACT</name>
<dbReference type="RefSeq" id="WP_123846028.1">
    <property type="nucleotide sequence ID" value="NZ_RPDH01000001.1"/>
</dbReference>
<dbReference type="Gene3D" id="3.30.1120.10">
    <property type="match status" value="1"/>
</dbReference>
<comment type="similarity">
    <text evidence="2">Belongs to the sulfatase family.</text>
</comment>